<evidence type="ECO:0000313" key="4">
    <source>
        <dbReference type="Proteomes" id="UP000271624"/>
    </source>
</evidence>
<dbReference type="CDD" id="cd06533">
    <property type="entry name" value="Glyco_transf_WecG_TagA"/>
    <property type="match status" value="1"/>
</dbReference>
<organism evidence="3 4">
    <name type="scientific">Dulcicalothrix desertica PCC 7102</name>
    <dbReference type="NCBI Taxonomy" id="232991"/>
    <lineage>
        <taxon>Bacteria</taxon>
        <taxon>Bacillati</taxon>
        <taxon>Cyanobacteriota</taxon>
        <taxon>Cyanophyceae</taxon>
        <taxon>Nostocales</taxon>
        <taxon>Calotrichaceae</taxon>
        <taxon>Dulcicalothrix</taxon>
    </lineage>
</organism>
<name>A0A3S1AK79_9CYAN</name>
<dbReference type="Pfam" id="PF03808">
    <property type="entry name" value="Glyco_tran_WecG"/>
    <property type="match status" value="1"/>
</dbReference>
<protein>
    <submittedName>
        <fullName evidence="3">Acetyl-mannosamine transferase</fullName>
    </submittedName>
</protein>
<evidence type="ECO:0000256" key="2">
    <source>
        <dbReference type="ARBA" id="ARBA00022679"/>
    </source>
</evidence>
<gene>
    <name evidence="3" type="primary">tagA</name>
    <name evidence="3" type="ORF">DSM106972_056230</name>
</gene>
<sequence length="268" mass="31150">MNRVQLFNLTIDNITMYQLLKKLKFGGIVFTPNVDHLIKLQKNLDFYHAYQKADYIVCDSKILMFTSKFLGIPIREKISGSDLFPAFYNYYRDDDDIKIFLLGGIGEVGYTAQRNINSKVGRNIVIETYSPPMGFEKNEEECQNIIELINDSGATVLAIGVGAPKQEMWIYKYRHKLNNIKIFLAIGATINFEAGTITRAPRWMSQAGLEWLYRLSAEPQRLWKRYLLDVAPFFWLVLKQKFRFYKNPWSADPNISANTIAEYERARL</sequence>
<evidence type="ECO:0000313" key="3">
    <source>
        <dbReference type="EMBL" id="RUT02703.1"/>
    </source>
</evidence>
<evidence type="ECO:0000256" key="1">
    <source>
        <dbReference type="ARBA" id="ARBA00022676"/>
    </source>
</evidence>
<reference evidence="3" key="2">
    <citation type="journal article" date="2019" name="Genome Biol. Evol.">
        <title>Day and night: Metabolic profiles and evolutionary relationships of six axenic non-marine cyanobacteria.</title>
        <authorList>
            <person name="Will S.E."/>
            <person name="Henke P."/>
            <person name="Boedeker C."/>
            <person name="Huang S."/>
            <person name="Brinkmann H."/>
            <person name="Rohde M."/>
            <person name="Jarek M."/>
            <person name="Friedl T."/>
            <person name="Seufert S."/>
            <person name="Schumacher M."/>
            <person name="Overmann J."/>
            <person name="Neumann-Schaal M."/>
            <person name="Petersen J."/>
        </authorList>
    </citation>
    <scope>NUCLEOTIDE SEQUENCE [LARGE SCALE GENOMIC DNA]</scope>
    <source>
        <strain evidence="3">PCC 7102</strain>
    </source>
</reference>
<dbReference type="InterPro" id="IPR004629">
    <property type="entry name" value="WecG_TagA_CpsF"/>
</dbReference>
<keyword evidence="2 3" id="KW-0808">Transferase</keyword>
<accession>A0A3S1AK79</accession>
<dbReference type="PANTHER" id="PTHR34136:SF1">
    <property type="entry name" value="UDP-N-ACETYL-D-MANNOSAMINURONIC ACID TRANSFERASE"/>
    <property type="match status" value="1"/>
</dbReference>
<dbReference type="OrthoDB" id="9771846at2"/>
<dbReference type="Proteomes" id="UP000271624">
    <property type="component" value="Unassembled WGS sequence"/>
</dbReference>
<dbReference type="AlphaFoldDB" id="A0A3S1AK79"/>
<dbReference type="NCBIfam" id="TIGR00696">
    <property type="entry name" value="wecG_tagA_cpsF"/>
    <property type="match status" value="1"/>
</dbReference>
<proteinExistence type="predicted"/>
<keyword evidence="4" id="KW-1185">Reference proteome</keyword>
<reference evidence="3" key="1">
    <citation type="submission" date="2018-12" db="EMBL/GenBank/DDBJ databases">
        <authorList>
            <person name="Will S."/>
            <person name="Neumann-Schaal M."/>
            <person name="Henke P."/>
        </authorList>
    </citation>
    <scope>NUCLEOTIDE SEQUENCE</scope>
    <source>
        <strain evidence="3">PCC 7102</strain>
    </source>
</reference>
<dbReference type="RefSeq" id="WP_127083893.1">
    <property type="nucleotide sequence ID" value="NZ_RSCL01000015.1"/>
</dbReference>
<dbReference type="PANTHER" id="PTHR34136">
    <property type="match status" value="1"/>
</dbReference>
<comment type="caution">
    <text evidence="3">The sequence shown here is derived from an EMBL/GenBank/DDBJ whole genome shotgun (WGS) entry which is preliminary data.</text>
</comment>
<dbReference type="EMBL" id="RSCL01000015">
    <property type="protein sequence ID" value="RUT02703.1"/>
    <property type="molecule type" value="Genomic_DNA"/>
</dbReference>
<dbReference type="GO" id="GO:0016758">
    <property type="term" value="F:hexosyltransferase activity"/>
    <property type="evidence" value="ECO:0007669"/>
    <property type="project" value="TreeGrafter"/>
</dbReference>
<keyword evidence="1" id="KW-0328">Glycosyltransferase</keyword>